<dbReference type="STRING" id="117157.SAMN04489717_5118"/>
<dbReference type="InterPro" id="IPR000415">
    <property type="entry name" value="Nitroreductase-like"/>
</dbReference>
<keyword evidence="4" id="KW-1185">Reference proteome</keyword>
<evidence type="ECO:0000313" key="3">
    <source>
        <dbReference type="EMBL" id="SDT12280.1"/>
    </source>
</evidence>
<dbReference type="Pfam" id="PF00881">
    <property type="entry name" value="Nitroreductase"/>
    <property type="match status" value="1"/>
</dbReference>
<name>A0A1H1XST9_9ACTN</name>
<evidence type="ECO:0000313" key="4">
    <source>
        <dbReference type="Proteomes" id="UP000198983"/>
    </source>
</evidence>
<sequence>MLAGMEFADVVRRRRMVRNFDPRPVDPAVVERILDNALHAPSAGFSQGWGFLVLDQPAAVERFWAATTPEGAGTDSWSQGLRRAPVLVVPLSCKRAYLERYAEPDKGWTDQDESRWPVPYWHIDTGMAALLMLLTVTDEGLGACFFGIPPERIPAFRTEFGVPEDHQPIGVVALGHRAPDRRSPSLRRGRRGAEQVVHRGRW</sequence>
<dbReference type="Proteomes" id="UP000198983">
    <property type="component" value="Chromosome I"/>
</dbReference>
<proteinExistence type="predicted"/>
<dbReference type="Gene3D" id="3.40.109.10">
    <property type="entry name" value="NADH Oxidase"/>
    <property type="match status" value="1"/>
</dbReference>
<accession>A0A1H1XST9</accession>
<protein>
    <submittedName>
        <fullName evidence="3">Nitroreductase</fullName>
    </submittedName>
</protein>
<reference evidence="3 4" key="1">
    <citation type="submission" date="2016-10" db="EMBL/GenBank/DDBJ databases">
        <authorList>
            <person name="de Groot N.N."/>
        </authorList>
    </citation>
    <scope>NUCLEOTIDE SEQUENCE [LARGE SCALE GENOMIC DNA]</scope>
    <source>
        <strain evidence="3 4">DSM 22024</strain>
    </source>
</reference>
<dbReference type="SUPFAM" id="SSF55469">
    <property type="entry name" value="FMN-dependent nitroreductase-like"/>
    <property type="match status" value="1"/>
</dbReference>
<evidence type="ECO:0000259" key="2">
    <source>
        <dbReference type="Pfam" id="PF00881"/>
    </source>
</evidence>
<feature type="compositionally biased region" description="Basic and acidic residues" evidence="1">
    <location>
        <begin position="191"/>
        <end position="202"/>
    </location>
</feature>
<gene>
    <name evidence="3" type="ORF">SAMN04489717_5118</name>
</gene>
<dbReference type="GO" id="GO:0016491">
    <property type="term" value="F:oxidoreductase activity"/>
    <property type="evidence" value="ECO:0007669"/>
    <property type="project" value="InterPro"/>
</dbReference>
<dbReference type="InterPro" id="IPR050627">
    <property type="entry name" value="Nitroreductase/BluB"/>
</dbReference>
<dbReference type="CDD" id="cd02062">
    <property type="entry name" value="Nitro_FMN_reductase"/>
    <property type="match status" value="1"/>
</dbReference>
<evidence type="ECO:0000256" key="1">
    <source>
        <dbReference type="SAM" id="MobiDB-lite"/>
    </source>
</evidence>
<dbReference type="EMBL" id="LT629732">
    <property type="protein sequence ID" value="SDT12280.1"/>
    <property type="molecule type" value="Genomic_DNA"/>
</dbReference>
<feature type="domain" description="Nitroreductase" evidence="2">
    <location>
        <begin position="11"/>
        <end position="176"/>
    </location>
</feature>
<dbReference type="PANTHER" id="PTHR23026">
    <property type="entry name" value="NADPH NITROREDUCTASE"/>
    <property type="match status" value="1"/>
</dbReference>
<organism evidence="3 4">
    <name type="scientific">Actinopolymorpha singaporensis</name>
    <dbReference type="NCBI Taxonomy" id="117157"/>
    <lineage>
        <taxon>Bacteria</taxon>
        <taxon>Bacillati</taxon>
        <taxon>Actinomycetota</taxon>
        <taxon>Actinomycetes</taxon>
        <taxon>Propionibacteriales</taxon>
        <taxon>Actinopolymorphaceae</taxon>
        <taxon>Actinopolymorpha</taxon>
    </lineage>
</organism>
<dbReference type="AlphaFoldDB" id="A0A1H1XST9"/>
<feature type="region of interest" description="Disordered" evidence="1">
    <location>
        <begin position="180"/>
        <end position="202"/>
    </location>
</feature>
<dbReference type="PANTHER" id="PTHR23026:SF123">
    <property type="entry name" value="NAD(P)H NITROREDUCTASE RV3131-RELATED"/>
    <property type="match status" value="1"/>
</dbReference>
<dbReference type="InterPro" id="IPR029479">
    <property type="entry name" value="Nitroreductase"/>
</dbReference>